<dbReference type="InterPro" id="IPR006127">
    <property type="entry name" value="ZnuA-like"/>
</dbReference>
<proteinExistence type="predicted"/>
<dbReference type="EMBL" id="FMUS01000022">
    <property type="protein sequence ID" value="SCY92729.1"/>
    <property type="molecule type" value="Genomic_DNA"/>
</dbReference>
<dbReference type="Pfam" id="PF01297">
    <property type="entry name" value="ZnuA"/>
    <property type="match status" value="1"/>
</dbReference>
<reference evidence="2 3" key="1">
    <citation type="submission" date="2016-10" db="EMBL/GenBank/DDBJ databases">
        <authorList>
            <person name="de Groot N.N."/>
        </authorList>
    </citation>
    <scope>NUCLEOTIDE SEQUENCE [LARGE SCALE GENOMIC DNA]</scope>
    <source>
        <strain evidence="2 3">DSM 18978</strain>
    </source>
</reference>
<dbReference type="InterPro" id="IPR050492">
    <property type="entry name" value="Bact_metal-bind_prot9"/>
</dbReference>
<evidence type="ECO:0000256" key="1">
    <source>
        <dbReference type="SAM" id="SignalP"/>
    </source>
</evidence>
<dbReference type="Gene3D" id="3.40.50.1980">
    <property type="entry name" value="Nitrogenase molybdenum iron protein domain"/>
    <property type="match status" value="1"/>
</dbReference>
<dbReference type="GO" id="GO:0030001">
    <property type="term" value="P:metal ion transport"/>
    <property type="evidence" value="ECO:0007669"/>
    <property type="project" value="InterPro"/>
</dbReference>
<dbReference type="GO" id="GO:0046872">
    <property type="term" value="F:metal ion binding"/>
    <property type="evidence" value="ECO:0007669"/>
    <property type="project" value="InterPro"/>
</dbReference>
<dbReference type="RefSeq" id="WP_091545359.1">
    <property type="nucleotide sequence ID" value="NZ_FMUS01000022.1"/>
</dbReference>
<feature type="chain" id="PRO_5039273217" evidence="1">
    <location>
        <begin position="20"/>
        <end position="265"/>
    </location>
</feature>
<dbReference type="PROSITE" id="PS51257">
    <property type="entry name" value="PROKAR_LIPOPROTEIN"/>
    <property type="match status" value="1"/>
</dbReference>
<dbReference type="PANTHER" id="PTHR42953">
    <property type="entry name" value="HIGH-AFFINITY ZINC UPTAKE SYSTEM PROTEIN ZNUA-RELATED"/>
    <property type="match status" value="1"/>
</dbReference>
<dbReference type="STRING" id="1120976.SAMN03080606_03080"/>
<protein>
    <submittedName>
        <fullName evidence="2">Iron/zinc/copper transport system substrate-binding protein</fullName>
    </submittedName>
</protein>
<feature type="signal peptide" evidence="1">
    <location>
        <begin position="1"/>
        <end position="19"/>
    </location>
</feature>
<organism evidence="2 3">
    <name type="scientific">Alkaliphilus peptidifermentans DSM 18978</name>
    <dbReference type="NCBI Taxonomy" id="1120976"/>
    <lineage>
        <taxon>Bacteria</taxon>
        <taxon>Bacillati</taxon>
        <taxon>Bacillota</taxon>
        <taxon>Clostridia</taxon>
        <taxon>Peptostreptococcales</taxon>
        <taxon>Natronincolaceae</taxon>
        <taxon>Alkaliphilus</taxon>
    </lineage>
</organism>
<sequence length="265" mass="29623">MNFKKSILFILILSMLSLAIVGCSKPSEEIIAPEENIEEKLNELKIVASTSWTALMAEAAGGNNVTIIAPVELRHPPEYDFKPSDIQKIQEADWIIMAGYEPFMNKILESNDISEEKIIKVTTTNTYDNLVEQTRLIAEKLDTVDLQQEWEAEFTNAFDMIMGKAADNKVENTRVLVHTHMAAFTRALGYDVIEVFGAEELSPAKMGELANLKPDLIIDNYHNPQGMTIAELSGAKRVELRNFPGPEHGSLIELFLDNASKLDIN</sequence>
<evidence type="ECO:0000313" key="3">
    <source>
        <dbReference type="Proteomes" id="UP000198636"/>
    </source>
</evidence>
<keyword evidence="1" id="KW-0732">Signal</keyword>
<evidence type="ECO:0000313" key="2">
    <source>
        <dbReference type="EMBL" id="SCY92729.1"/>
    </source>
</evidence>
<dbReference type="AlphaFoldDB" id="A0A1G5JYK4"/>
<dbReference type="SUPFAM" id="SSF53807">
    <property type="entry name" value="Helical backbone' metal receptor"/>
    <property type="match status" value="1"/>
</dbReference>
<name>A0A1G5JYK4_9FIRM</name>
<gene>
    <name evidence="2" type="ORF">SAMN03080606_03080</name>
</gene>
<accession>A0A1G5JYK4</accession>
<keyword evidence="3" id="KW-1185">Reference proteome</keyword>
<dbReference type="OrthoDB" id="1951467at2"/>
<dbReference type="Proteomes" id="UP000198636">
    <property type="component" value="Unassembled WGS sequence"/>
</dbReference>